<dbReference type="InterPro" id="IPR025234">
    <property type="entry name" value="YjzH-like"/>
</dbReference>
<dbReference type="KEGG" id="rhom:FRIFI_0890"/>
<protein>
    <recommendedName>
        <fullName evidence="3">DUF4177 domain-containing protein</fullName>
    </recommendedName>
</protein>
<sequence>MSKKTYEYKCVVINENAKKTAEILNKYGSDGWKLVSVWNSWHYLSKKIKIEDED</sequence>
<dbReference type="AlphaFoldDB" id="A0A2P2BQ07"/>
<evidence type="ECO:0000313" key="2">
    <source>
        <dbReference type="Proteomes" id="UP000245695"/>
    </source>
</evidence>
<accession>A0A2P2BQ07</accession>
<gene>
    <name evidence="1" type="ORF">FRIFI_0890</name>
</gene>
<name>A0A2P2BQ07_9FIRM</name>
<dbReference type="Pfam" id="PF13783">
    <property type="entry name" value="DUF4177"/>
    <property type="match status" value="1"/>
</dbReference>
<dbReference type="EMBL" id="LN650648">
    <property type="protein sequence ID" value="CEI72430.1"/>
    <property type="molecule type" value="Genomic_DNA"/>
</dbReference>
<dbReference type="RefSeq" id="WP_141664391.1">
    <property type="nucleotide sequence ID" value="NZ_FJTZ01000012.1"/>
</dbReference>
<dbReference type="Proteomes" id="UP000245695">
    <property type="component" value="Chromosome 1"/>
</dbReference>
<reference evidence="1 2" key="1">
    <citation type="submission" date="2014-09" db="EMBL/GenBank/DDBJ databases">
        <authorList>
            <person name="Hornung B.V."/>
        </authorList>
    </citation>
    <scope>NUCLEOTIDE SEQUENCE [LARGE SCALE GENOMIC DNA]</scope>
    <source>
        <strain evidence="1 2">FRIFI</strain>
    </source>
</reference>
<proteinExistence type="predicted"/>
<organism evidence="1 2">
    <name type="scientific">Romboutsia hominis</name>
    <dbReference type="NCBI Taxonomy" id="1507512"/>
    <lineage>
        <taxon>Bacteria</taxon>
        <taxon>Bacillati</taxon>
        <taxon>Bacillota</taxon>
        <taxon>Clostridia</taxon>
        <taxon>Peptostreptococcales</taxon>
        <taxon>Peptostreptococcaceae</taxon>
        <taxon>Romboutsia</taxon>
    </lineage>
</organism>
<evidence type="ECO:0000313" key="1">
    <source>
        <dbReference type="EMBL" id="CEI72430.1"/>
    </source>
</evidence>
<keyword evidence="2" id="KW-1185">Reference proteome</keyword>
<evidence type="ECO:0008006" key="3">
    <source>
        <dbReference type="Google" id="ProtNLM"/>
    </source>
</evidence>